<dbReference type="InterPro" id="IPR007034">
    <property type="entry name" value="BMS1_TSR1_C"/>
</dbReference>
<dbReference type="GO" id="GO:0034511">
    <property type="term" value="F:U3 snoRNA binding"/>
    <property type="evidence" value="ECO:0007669"/>
    <property type="project" value="TreeGrafter"/>
</dbReference>
<gene>
    <name evidence="2" type="ORF">C5167_024572</name>
</gene>
<dbReference type="Proteomes" id="UP000316621">
    <property type="component" value="Chromosome 5"/>
</dbReference>
<sequence>MEKFLHEGRFSIASVYAPISFPPPPLIALKRGRDGEVGFPAVAAIGSLKSIDPERIILYPRRVSKLKATVRYMFHDPIDVSYFKER</sequence>
<evidence type="ECO:0000313" key="2">
    <source>
        <dbReference type="EMBL" id="RZC62794.1"/>
    </source>
</evidence>
<dbReference type="Pfam" id="PF04950">
    <property type="entry name" value="RIBIOP_C"/>
    <property type="match status" value="1"/>
</dbReference>
<dbReference type="GO" id="GO:0005525">
    <property type="term" value="F:GTP binding"/>
    <property type="evidence" value="ECO:0007669"/>
    <property type="project" value="TreeGrafter"/>
</dbReference>
<dbReference type="AlphaFoldDB" id="A0A4Y7JNY1"/>
<dbReference type="STRING" id="3469.A0A4Y7JNY1"/>
<accession>A0A4Y7JNY1</accession>
<dbReference type="InterPro" id="IPR039761">
    <property type="entry name" value="Bms1/Tsr1"/>
</dbReference>
<proteinExistence type="predicted"/>
<reference evidence="2 3" key="1">
    <citation type="journal article" date="2018" name="Science">
        <title>The opium poppy genome and morphinan production.</title>
        <authorList>
            <person name="Guo L."/>
            <person name="Winzer T."/>
            <person name="Yang X."/>
            <person name="Li Y."/>
            <person name="Ning Z."/>
            <person name="He Z."/>
            <person name="Teodor R."/>
            <person name="Lu Y."/>
            <person name="Bowser T.A."/>
            <person name="Graham I.A."/>
            <person name="Ye K."/>
        </authorList>
    </citation>
    <scope>NUCLEOTIDE SEQUENCE [LARGE SCALE GENOMIC DNA]</scope>
    <source>
        <strain evidence="3">cv. HN1</strain>
        <tissue evidence="2">Leaves</tissue>
    </source>
</reference>
<dbReference type="GO" id="GO:0003924">
    <property type="term" value="F:GTPase activity"/>
    <property type="evidence" value="ECO:0007669"/>
    <property type="project" value="TreeGrafter"/>
</dbReference>
<feature type="domain" description="Ribosome biogenesis protein BMS1/TSR1 C-terminal" evidence="1">
    <location>
        <begin position="1"/>
        <end position="85"/>
    </location>
</feature>
<dbReference type="EMBL" id="CM010719">
    <property type="protein sequence ID" value="RZC62794.1"/>
    <property type="molecule type" value="Genomic_DNA"/>
</dbReference>
<dbReference type="GO" id="GO:0000462">
    <property type="term" value="P:maturation of SSU-rRNA from tricistronic rRNA transcript (SSU-rRNA, 5.8S rRNA, LSU-rRNA)"/>
    <property type="evidence" value="ECO:0007669"/>
    <property type="project" value="TreeGrafter"/>
</dbReference>
<dbReference type="Gramene" id="RZC62794">
    <property type="protein sequence ID" value="RZC62794"/>
    <property type="gene ID" value="C5167_024572"/>
</dbReference>
<protein>
    <recommendedName>
        <fullName evidence="1">Ribosome biogenesis protein BMS1/TSR1 C-terminal domain-containing protein</fullName>
    </recommendedName>
</protein>
<dbReference type="PANTHER" id="PTHR12858">
    <property type="entry name" value="RIBOSOME BIOGENESIS PROTEIN"/>
    <property type="match status" value="1"/>
</dbReference>
<dbReference type="GO" id="GO:0030688">
    <property type="term" value="C:preribosome, small subunit precursor"/>
    <property type="evidence" value="ECO:0007669"/>
    <property type="project" value="TreeGrafter"/>
</dbReference>
<dbReference type="GO" id="GO:0000479">
    <property type="term" value="P:endonucleolytic cleavage of tricistronic rRNA transcript (SSU-rRNA, 5.8S rRNA, LSU-rRNA)"/>
    <property type="evidence" value="ECO:0007669"/>
    <property type="project" value="TreeGrafter"/>
</dbReference>
<evidence type="ECO:0000313" key="3">
    <source>
        <dbReference type="Proteomes" id="UP000316621"/>
    </source>
</evidence>
<dbReference type="PANTHER" id="PTHR12858:SF1">
    <property type="entry name" value="PRE-RRNA-PROCESSING PROTEIN TSR1 HOMOLOG"/>
    <property type="match status" value="1"/>
</dbReference>
<evidence type="ECO:0000259" key="1">
    <source>
        <dbReference type="Pfam" id="PF04950"/>
    </source>
</evidence>
<name>A0A4Y7JNY1_PAPSO</name>
<keyword evidence="3" id="KW-1185">Reference proteome</keyword>
<organism evidence="2 3">
    <name type="scientific">Papaver somniferum</name>
    <name type="common">Opium poppy</name>
    <dbReference type="NCBI Taxonomy" id="3469"/>
    <lineage>
        <taxon>Eukaryota</taxon>
        <taxon>Viridiplantae</taxon>
        <taxon>Streptophyta</taxon>
        <taxon>Embryophyta</taxon>
        <taxon>Tracheophyta</taxon>
        <taxon>Spermatophyta</taxon>
        <taxon>Magnoliopsida</taxon>
        <taxon>Ranunculales</taxon>
        <taxon>Papaveraceae</taxon>
        <taxon>Papaveroideae</taxon>
        <taxon>Papaver</taxon>
    </lineage>
</organism>